<evidence type="ECO:0000256" key="3">
    <source>
        <dbReference type="ARBA" id="ARBA00022840"/>
    </source>
</evidence>
<reference evidence="5 6" key="1">
    <citation type="submission" date="2024-01" db="EMBL/GenBank/DDBJ databases">
        <title>The genomes of 5 underutilized Papilionoideae crops provide insights into root nodulation and disease resistanc.</title>
        <authorList>
            <person name="Yuan L."/>
        </authorList>
    </citation>
    <scope>NUCLEOTIDE SEQUENCE [LARGE SCALE GENOMIC DNA]</scope>
    <source>
        <strain evidence="5">ZHUSHIDOU_FW_LH</strain>
        <tissue evidence="5">Leaf</tissue>
    </source>
</reference>
<name>A0AAN9EJ38_CROPI</name>
<evidence type="ECO:0000256" key="4">
    <source>
        <dbReference type="ARBA" id="ARBA00023186"/>
    </source>
</evidence>
<dbReference type="GO" id="GO:0005524">
    <property type="term" value="F:ATP binding"/>
    <property type="evidence" value="ECO:0007669"/>
    <property type="project" value="UniProtKB-KW"/>
</dbReference>
<evidence type="ECO:0000313" key="6">
    <source>
        <dbReference type="Proteomes" id="UP001372338"/>
    </source>
</evidence>
<dbReference type="Gene3D" id="1.20.120.790">
    <property type="entry name" value="Heat shock protein 90, C-terminal domain"/>
    <property type="match status" value="1"/>
</dbReference>
<dbReference type="GO" id="GO:0140662">
    <property type="term" value="F:ATP-dependent protein folding chaperone"/>
    <property type="evidence" value="ECO:0007669"/>
    <property type="project" value="InterPro"/>
</dbReference>
<dbReference type="SUPFAM" id="SSF110942">
    <property type="entry name" value="HSP90 C-terminal domain"/>
    <property type="match status" value="1"/>
</dbReference>
<keyword evidence="4" id="KW-0143">Chaperone</keyword>
<evidence type="ECO:0000256" key="2">
    <source>
        <dbReference type="ARBA" id="ARBA00022741"/>
    </source>
</evidence>
<proteinExistence type="inferred from homology"/>
<comment type="similarity">
    <text evidence="1">Belongs to the heat shock protein 90 family.</text>
</comment>
<dbReference type="Proteomes" id="UP001372338">
    <property type="component" value="Unassembled WGS sequence"/>
</dbReference>
<gene>
    <name evidence="5" type="ORF">RIF29_24061</name>
</gene>
<dbReference type="AlphaFoldDB" id="A0AAN9EJ38"/>
<dbReference type="FunFam" id="1.20.120.790:FF:000001">
    <property type="entry name" value="Heat shock protein 90 alpha"/>
    <property type="match status" value="1"/>
</dbReference>
<evidence type="ECO:0000256" key="1">
    <source>
        <dbReference type="ARBA" id="ARBA00008239"/>
    </source>
</evidence>
<dbReference type="PANTHER" id="PTHR11528">
    <property type="entry name" value="HEAT SHOCK PROTEIN 90 FAMILY MEMBER"/>
    <property type="match status" value="1"/>
</dbReference>
<dbReference type="GO" id="GO:0016887">
    <property type="term" value="F:ATP hydrolysis activity"/>
    <property type="evidence" value="ECO:0007669"/>
    <property type="project" value="InterPro"/>
</dbReference>
<evidence type="ECO:0000313" key="5">
    <source>
        <dbReference type="EMBL" id="KAK7258482.1"/>
    </source>
</evidence>
<accession>A0AAN9EJ38</accession>
<dbReference type="InterPro" id="IPR001404">
    <property type="entry name" value="Hsp90_fam"/>
</dbReference>
<sequence length="468" mass="51005">MYPDGHRCRGGCFNRPYSCPCSNCSPTGVAKRMLQRSVEKARKLTNNNGISHYDVYEYMLLSRRDMCRQLNEYIIRKDAADAAARAKAKDAQSSETGGGGGAESEIAAGAESQIVADPLKCDACPGCAKSQIVADTLAKEDKVTNPLVLALGFYIISNVVKSALQSVKACASTLYGEGSALERPEKRKKTDAVRSAAMKRGIAEAKRTAAPVSRDFNEEERLRGAEIKALSHPCSAEVEVAADAIGDQTGVKRKTDDYLCSEKEIEGSDCSKRVKGTTLLSRSRGEKNEEKEKEIKQEFGQTCDLIKKRLGDKVAGVQISNRLGSSPCVLMSGKFGWSPNMERLMKAQTMGDSSSLEFMRSRRVFEINPDHAIIRNLDAACKTNPDDEEALRAIDLLYDAALVSSGFMPENPAQLGGKIYEMMGMALGGKWSTPNNQFQHPSGTTQQPHHVPETIEAEVFEPVVNISS</sequence>
<dbReference type="GO" id="GO:0051082">
    <property type="term" value="F:unfolded protein binding"/>
    <property type="evidence" value="ECO:0007669"/>
    <property type="project" value="InterPro"/>
</dbReference>
<dbReference type="Pfam" id="PF00183">
    <property type="entry name" value="HSP90"/>
    <property type="match status" value="1"/>
</dbReference>
<dbReference type="EMBL" id="JAYWIO010000005">
    <property type="protein sequence ID" value="KAK7258482.1"/>
    <property type="molecule type" value="Genomic_DNA"/>
</dbReference>
<keyword evidence="2" id="KW-0547">Nucleotide-binding</keyword>
<protein>
    <submittedName>
        <fullName evidence="5">Uncharacterized protein</fullName>
    </submittedName>
</protein>
<comment type="caution">
    <text evidence="5">The sequence shown here is derived from an EMBL/GenBank/DDBJ whole genome shotgun (WGS) entry which is preliminary data.</text>
</comment>
<keyword evidence="6" id="KW-1185">Reference proteome</keyword>
<organism evidence="5 6">
    <name type="scientific">Crotalaria pallida</name>
    <name type="common">Smooth rattlebox</name>
    <name type="synonym">Crotalaria striata</name>
    <dbReference type="NCBI Taxonomy" id="3830"/>
    <lineage>
        <taxon>Eukaryota</taxon>
        <taxon>Viridiplantae</taxon>
        <taxon>Streptophyta</taxon>
        <taxon>Embryophyta</taxon>
        <taxon>Tracheophyta</taxon>
        <taxon>Spermatophyta</taxon>
        <taxon>Magnoliopsida</taxon>
        <taxon>eudicotyledons</taxon>
        <taxon>Gunneridae</taxon>
        <taxon>Pentapetalae</taxon>
        <taxon>rosids</taxon>
        <taxon>fabids</taxon>
        <taxon>Fabales</taxon>
        <taxon>Fabaceae</taxon>
        <taxon>Papilionoideae</taxon>
        <taxon>50 kb inversion clade</taxon>
        <taxon>genistoids sensu lato</taxon>
        <taxon>core genistoids</taxon>
        <taxon>Crotalarieae</taxon>
        <taxon>Crotalaria</taxon>
    </lineage>
</organism>
<dbReference type="InterPro" id="IPR037196">
    <property type="entry name" value="HSP90_C"/>
</dbReference>
<keyword evidence="3" id="KW-0067">ATP-binding</keyword>